<gene>
    <name evidence="1" type="ORF">Gogos_011544</name>
</gene>
<organism evidence="1 2">
    <name type="scientific">Gossypium gossypioides</name>
    <name type="common">Mexican cotton</name>
    <name type="synonym">Selera gossypioides</name>
    <dbReference type="NCBI Taxonomy" id="34282"/>
    <lineage>
        <taxon>Eukaryota</taxon>
        <taxon>Viridiplantae</taxon>
        <taxon>Streptophyta</taxon>
        <taxon>Embryophyta</taxon>
        <taxon>Tracheophyta</taxon>
        <taxon>Spermatophyta</taxon>
        <taxon>Magnoliopsida</taxon>
        <taxon>eudicotyledons</taxon>
        <taxon>Gunneridae</taxon>
        <taxon>Pentapetalae</taxon>
        <taxon>rosids</taxon>
        <taxon>malvids</taxon>
        <taxon>Malvales</taxon>
        <taxon>Malvaceae</taxon>
        <taxon>Malvoideae</taxon>
        <taxon>Gossypium</taxon>
    </lineage>
</organism>
<accession>A0A7J9BPM8</accession>
<protein>
    <submittedName>
        <fullName evidence="1">Uncharacterized protein</fullName>
    </submittedName>
</protein>
<sequence>MKENRLLEIINSKLLNDGNVKHLKEVASLARRYVRMKGEERPSMKEVAHELAGLQAINQPWGNIIHRQKKQSICLTLPSDEGRLISVLTAFAVDVVTELVPLEGDEDGVGNFLGSICSQYSLGNLDDSERTMKARREMPGELHLTFKHGFRRCVAADMLSNLWRLPTC</sequence>
<proteinExistence type="predicted"/>
<dbReference type="Gene3D" id="1.10.510.10">
    <property type="entry name" value="Transferase(Phosphotransferase) domain 1"/>
    <property type="match status" value="1"/>
</dbReference>
<reference evidence="1 2" key="1">
    <citation type="journal article" date="2019" name="Genome Biol. Evol.">
        <title>Insights into the evolution of the New World diploid cottons (Gossypium, subgenus Houzingenia) based on genome sequencing.</title>
        <authorList>
            <person name="Grover C.E."/>
            <person name="Arick M.A. 2nd"/>
            <person name="Thrash A."/>
            <person name="Conover J.L."/>
            <person name="Sanders W.S."/>
            <person name="Peterson D.G."/>
            <person name="Frelichowski J.E."/>
            <person name="Scheffler J.A."/>
            <person name="Scheffler B.E."/>
            <person name="Wendel J.F."/>
        </authorList>
    </citation>
    <scope>NUCLEOTIDE SEQUENCE [LARGE SCALE GENOMIC DNA]</scope>
    <source>
        <strain evidence="1">5</strain>
        <tissue evidence="1">Leaf</tissue>
    </source>
</reference>
<evidence type="ECO:0000313" key="2">
    <source>
        <dbReference type="Proteomes" id="UP000593579"/>
    </source>
</evidence>
<dbReference type="EMBL" id="JABEZY010000005">
    <property type="protein sequence ID" value="MBA0738136.1"/>
    <property type="molecule type" value="Genomic_DNA"/>
</dbReference>
<feature type="non-terminal residue" evidence="1">
    <location>
        <position position="1"/>
    </location>
</feature>
<dbReference type="OrthoDB" id="1000341at2759"/>
<dbReference type="Proteomes" id="UP000593579">
    <property type="component" value="Unassembled WGS sequence"/>
</dbReference>
<comment type="caution">
    <text evidence="1">The sequence shown here is derived from an EMBL/GenBank/DDBJ whole genome shotgun (WGS) entry which is preliminary data.</text>
</comment>
<name>A0A7J9BPM8_GOSGO</name>
<evidence type="ECO:0000313" key="1">
    <source>
        <dbReference type="EMBL" id="MBA0738136.1"/>
    </source>
</evidence>
<dbReference type="AlphaFoldDB" id="A0A7J9BPM8"/>
<keyword evidence="2" id="KW-1185">Reference proteome</keyword>